<dbReference type="GO" id="GO:0008270">
    <property type="term" value="F:zinc ion binding"/>
    <property type="evidence" value="ECO:0007669"/>
    <property type="project" value="UniProtKB-KW"/>
</dbReference>
<evidence type="ECO:0000256" key="4">
    <source>
        <dbReference type="ARBA" id="ARBA00022833"/>
    </source>
</evidence>
<keyword evidence="2" id="KW-0479">Metal-binding</keyword>
<evidence type="ECO:0000313" key="7">
    <source>
        <dbReference type="WBParaSite" id="jg24884"/>
    </source>
</evidence>
<comment type="subcellular location">
    <subcellularLocation>
        <location evidence="1">Nucleus</location>
    </subcellularLocation>
</comment>
<dbReference type="AlphaFoldDB" id="A0A915DYR1"/>
<organism evidence="6 7">
    <name type="scientific">Ditylenchus dipsaci</name>
    <dbReference type="NCBI Taxonomy" id="166011"/>
    <lineage>
        <taxon>Eukaryota</taxon>
        <taxon>Metazoa</taxon>
        <taxon>Ecdysozoa</taxon>
        <taxon>Nematoda</taxon>
        <taxon>Chromadorea</taxon>
        <taxon>Rhabditida</taxon>
        <taxon>Tylenchina</taxon>
        <taxon>Tylenchomorpha</taxon>
        <taxon>Sphaerularioidea</taxon>
        <taxon>Anguinidae</taxon>
        <taxon>Anguininae</taxon>
        <taxon>Ditylenchus</taxon>
    </lineage>
</organism>
<dbReference type="SUPFAM" id="SSF53098">
    <property type="entry name" value="Ribonuclease H-like"/>
    <property type="match status" value="1"/>
</dbReference>
<dbReference type="GO" id="GO:0005634">
    <property type="term" value="C:nucleus"/>
    <property type="evidence" value="ECO:0007669"/>
    <property type="project" value="UniProtKB-SubCell"/>
</dbReference>
<dbReference type="SUPFAM" id="SSF52540">
    <property type="entry name" value="P-loop containing nucleoside triphosphate hydrolases"/>
    <property type="match status" value="1"/>
</dbReference>
<reference evidence="7" key="1">
    <citation type="submission" date="2022-11" db="UniProtKB">
        <authorList>
            <consortium name="WormBaseParasite"/>
        </authorList>
    </citation>
    <scope>IDENTIFICATION</scope>
</reference>
<protein>
    <submittedName>
        <fullName evidence="7">Uncharacterized protein</fullName>
    </submittedName>
</protein>
<dbReference type="PANTHER" id="PTHR46481:SF10">
    <property type="entry name" value="ZINC FINGER BED DOMAIN-CONTAINING PROTEIN 39"/>
    <property type="match status" value="1"/>
</dbReference>
<evidence type="ECO:0000256" key="3">
    <source>
        <dbReference type="ARBA" id="ARBA00022771"/>
    </source>
</evidence>
<accession>A0A915DYR1</accession>
<proteinExistence type="predicted"/>
<evidence type="ECO:0000256" key="2">
    <source>
        <dbReference type="ARBA" id="ARBA00022723"/>
    </source>
</evidence>
<dbReference type="InterPro" id="IPR012337">
    <property type="entry name" value="RNaseH-like_sf"/>
</dbReference>
<evidence type="ECO:0000313" key="6">
    <source>
        <dbReference type="Proteomes" id="UP000887574"/>
    </source>
</evidence>
<keyword evidence="5" id="KW-0539">Nucleus</keyword>
<evidence type="ECO:0000256" key="5">
    <source>
        <dbReference type="ARBA" id="ARBA00023242"/>
    </source>
</evidence>
<evidence type="ECO:0000256" key="1">
    <source>
        <dbReference type="ARBA" id="ARBA00004123"/>
    </source>
</evidence>
<dbReference type="InterPro" id="IPR052035">
    <property type="entry name" value="ZnF_BED_domain_contain"/>
</dbReference>
<keyword evidence="3" id="KW-0863">Zinc-finger</keyword>
<sequence length="713" mass="81881">MEVLMKKCIKDLTIRPSITLDLWTDESYKHAYLGVTLHFVRRSRLERMFFGLREMDKDHTAENILTATEELLGKFDLSLDRIFKIVTDNGSNVVAAFKDIQIIDFNTEYVDDDDDDEDYDEGNLSNIPDESILLEAFPQRISCFAHSLQLVILKFFKDDVIFFSGYKKMMDVVKKVKISPKLKKELHKRCGATVKLPSTTRWGSLIEVIRQFLEVKQSLGEIQSLKTLMPQQRKYMLVHRVGLKETDWKYTIFVYDRYTVLATNELCIRQNQTYYSFLRGFGLFALPKVRKEKIVLGNKINEKPVSVELYQGEPKHESNSTRRAYQWVNATSVFIPPLPYLATAFTQPEQGLVYGWQAYFQTSEKSNIHWMEFWFPNMTSVIPDAAFLILNMLILVGSNKVQELLLKILFVLALQLSLKMTSNRGGRASKDPANLTSTTGSGNRYPGLFFNQPNQNFAASMPATQNLNQSLTPGGQLNRNRQLRDQFSSSNQAFQPTQQLYTAEEVATLMKMTRNSTSFSNSAFTGIRKTSEASEEFAVPNFNQDRPVFAEEPALEAITILGDRAPHEHETVLTQIFYQDLPVVAIEGGPGTGKTRLLCLTLQGLTSLYKDHTRMLVLLPSDKSFVRFREELDTCLTDKLFSDLRPHRILAIEPRTLTSERDYDPKHNLGVFRNVQRLITRHKDRLDMKVLNDQTLEQFNQFIKLVSTLPPEI</sequence>
<keyword evidence="4" id="KW-0862">Zinc</keyword>
<dbReference type="Gene3D" id="3.40.50.300">
    <property type="entry name" value="P-loop containing nucleotide triphosphate hydrolases"/>
    <property type="match status" value="1"/>
</dbReference>
<dbReference type="InterPro" id="IPR027417">
    <property type="entry name" value="P-loop_NTPase"/>
</dbReference>
<name>A0A915DYR1_9BILA</name>
<dbReference type="PANTHER" id="PTHR46481">
    <property type="entry name" value="ZINC FINGER BED DOMAIN-CONTAINING PROTEIN 4"/>
    <property type="match status" value="1"/>
</dbReference>
<dbReference type="WBParaSite" id="jg24884">
    <property type="protein sequence ID" value="jg24884"/>
    <property type="gene ID" value="jg24884"/>
</dbReference>
<keyword evidence="6" id="KW-1185">Reference proteome</keyword>
<dbReference type="Proteomes" id="UP000887574">
    <property type="component" value="Unplaced"/>
</dbReference>